<accession>A0A7W7T8S1</accession>
<sequence length="102" mass="10866">MASGGVLTAVAGSVAVLVFVVVWRRRSVRRSRAGGVRVFSLAGRTVVGASVIVTCQWLALTHPDTTTVVRVAALGLPALVASWSLVRAVTVTVVDDRRRDRR</sequence>
<feature type="transmembrane region" description="Helical" evidence="1">
    <location>
        <begin position="6"/>
        <end position="23"/>
    </location>
</feature>
<keyword evidence="1" id="KW-0472">Membrane</keyword>
<keyword evidence="3" id="KW-1185">Reference proteome</keyword>
<dbReference type="EMBL" id="JACHJS010000001">
    <property type="protein sequence ID" value="MBB4968639.1"/>
    <property type="molecule type" value="Genomic_DNA"/>
</dbReference>
<reference evidence="2 3" key="1">
    <citation type="submission" date="2020-08" db="EMBL/GenBank/DDBJ databases">
        <title>Sequencing the genomes of 1000 actinobacteria strains.</title>
        <authorList>
            <person name="Klenk H.-P."/>
        </authorList>
    </citation>
    <scope>NUCLEOTIDE SEQUENCE [LARGE SCALE GENOMIC DNA]</scope>
    <source>
        <strain evidence="2 3">DSM 45084</strain>
    </source>
</reference>
<keyword evidence="1" id="KW-0812">Transmembrane</keyword>
<organism evidence="2 3">
    <name type="scientific">Saccharothrix violaceirubra</name>
    <dbReference type="NCBI Taxonomy" id="413306"/>
    <lineage>
        <taxon>Bacteria</taxon>
        <taxon>Bacillati</taxon>
        <taxon>Actinomycetota</taxon>
        <taxon>Actinomycetes</taxon>
        <taxon>Pseudonocardiales</taxon>
        <taxon>Pseudonocardiaceae</taxon>
        <taxon>Saccharothrix</taxon>
    </lineage>
</organism>
<protein>
    <submittedName>
        <fullName evidence="2">Uncharacterized protein</fullName>
    </submittedName>
</protein>
<evidence type="ECO:0000256" key="1">
    <source>
        <dbReference type="SAM" id="Phobius"/>
    </source>
</evidence>
<name>A0A7W7T8S1_9PSEU</name>
<feature type="transmembrane region" description="Helical" evidence="1">
    <location>
        <begin position="71"/>
        <end position="94"/>
    </location>
</feature>
<dbReference type="AlphaFoldDB" id="A0A7W7T8S1"/>
<gene>
    <name evidence="2" type="ORF">F4559_005998</name>
</gene>
<evidence type="ECO:0000313" key="3">
    <source>
        <dbReference type="Proteomes" id="UP000542674"/>
    </source>
</evidence>
<comment type="caution">
    <text evidence="2">The sequence shown here is derived from an EMBL/GenBank/DDBJ whole genome shotgun (WGS) entry which is preliminary data.</text>
</comment>
<dbReference type="RefSeq" id="WP_184674329.1">
    <property type="nucleotide sequence ID" value="NZ_BAABAI010000006.1"/>
</dbReference>
<keyword evidence="1" id="KW-1133">Transmembrane helix</keyword>
<feature type="transmembrane region" description="Helical" evidence="1">
    <location>
        <begin position="35"/>
        <end position="59"/>
    </location>
</feature>
<proteinExistence type="predicted"/>
<evidence type="ECO:0000313" key="2">
    <source>
        <dbReference type="EMBL" id="MBB4968639.1"/>
    </source>
</evidence>
<dbReference type="Proteomes" id="UP000542674">
    <property type="component" value="Unassembled WGS sequence"/>
</dbReference>